<dbReference type="OrthoDB" id="9979356at2"/>
<dbReference type="AlphaFoldDB" id="A0A4R4W0P7"/>
<evidence type="ECO:0000256" key="1">
    <source>
        <dbReference type="SAM" id="SignalP"/>
    </source>
</evidence>
<name>A0A4R4W0P7_9PSEU</name>
<keyword evidence="3" id="KW-1185">Reference proteome</keyword>
<evidence type="ECO:0000313" key="2">
    <source>
        <dbReference type="EMBL" id="TDD08914.1"/>
    </source>
</evidence>
<comment type="caution">
    <text evidence="2">The sequence shown here is derived from an EMBL/GenBank/DDBJ whole genome shotgun (WGS) entry which is preliminary data.</text>
</comment>
<dbReference type="RefSeq" id="WP_132672785.1">
    <property type="nucleotide sequence ID" value="NZ_SMKS01000005.1"/>
</dbReference>
<feature type="chain" id="PRO_5020458345" description="Ig-like domain-containing protein" evidence="1">
    <location>
        <begin position="33"/>
        <end position="198"/>
    </location>
</feature>
<dbReference type="Proteomes" id="UP000295674">
    <property type="component" value="Unassembled WGS sequence"/>
</dbReference>
<gene>
    <name evidence="2" type="ORF">E1181_05410</name>
</gene>
<reference evidence="2 3" key="1">
    <citation type="submission" date="2019-03" db="EMBL/GenBank/DDBJ databases">
        <title>Draft genome sequences of novel Actinobacteria.</title>
        <authorList>
            <person name="Sahin N."/>
            <person name="Ay H."/>
            <person name="Saygin H."/>
        </authorList>
    </citation>
    <scope>NUCLEOTIDE SEQUENCE [LARGE SCALE GENOMIC DNA]</scope>
    <source>
        <strain evidence="2 3">16K309</strain>
    </source>
</reference>
<evidence type="ECO:0008006" key="4">
    <source>
        <dbReference type="Google" id="ProtNLM"/>
    </source>
</evidence>
<dbReference type="EMBL" id="SMKS01000005">
    <property type="protein sequence ID" value="TDD08914.1"/>
    <property type="molecule type" value="Genomic_DNA"/>
</dbReference>
<evidence type="ECO:0000313" key="3">
    <source>
        <dbReference type="Proteomes" id="UP000295674"/>
    </source>
</evidence>
<organism evidence="2 3">
    <name type="scientific">Saccharopolyspora terrae</name>
    <dbReference type="NCBI Taxonomy" id="2530384"/>
    <lineage>
        <taxon>Bacteria</taxon>
        <taxon>Bacillati</taxon>
        <taxon>Actinomycetota</taxon>
        <taxon>Actinomycetes</taxon>
        <taxon>Pseudonocardiales</taxon>
        <taxon>Pseudonocardiaceae</taxon>
        <taxon>Saccharopolyspora</taxon>
    </lineage>
</organism>
<sequence length="198" mass="19648">MLSKFGKKSGIFGATAALVAAPLIAATVSAHAEPSPAPEAKALLSCDMAGTAAFSPALSTNPAGADTQLKVEGEATNCAPASRAAEGVVSATFSGDMAGKMSCTSLPRGVGGDVDITWKYEDGSTKTSKANFELNLEGDLTNATKPAGGAFTGKTTSGEFAEASHKGSAQFDLASAAGGCLAGGLDSLDFAGKYELSQ</sequence>
<feature type="signal peptide" evidence="1">
    <location>
        <begin position="1"/>
        <end position="32"/>
    </location>
</feature>
<protein>
    <recommendedName>
        <fullName evidence="4">Ig-like domain-containing protein</fullName>
    </recommendedName>
</protein>
<proteinExistence type="predicted"/>
<accession>A0A4R4W0P7</accession>
<keyword evidence="1" id="KW-0732">Signal</keyword>